<feature type="non-terminal residue" evidence="1">
    <location>
        <position position="101"/>
    </location>
</feature>
<dbReference type="EMBL" id="GBHO01005996">
    <property type="protein sequence ID" value="JAG37608.1"/>
    <property type="molecule type" value="Transcribed_RNA"/>
</dbReference>
<proteinExistence type="predicted"/>
<name>A0A0A9Z2R4_LYGHE</name>
<reference evidence="1" key="2">
    <citation type="submission" date="2014-07" db="EMBL/GenBank/DDBJ databases">
        <authorList>
            <person name="Hull J."/>
        </authorList>
    </citation>
    <scope>NUCLEOTIDE SEQUENCE</scope>
</reference>
<accession>A0A0A9Z2R4</accession>
<sequence length="101" mass="11288">AMPPLVSPAAVIRTTKDSSEFASRTSQIDLFRTHTSQIDLSRSHVPQIDLSRTERHRSAASEGPFKGANPPIVKWFSMRDKSFRVCVILKPPASPQNFEKP</sequence>
<organism evidence="1">
    <name type="scientific">Lygus hesperus</name>
    <name type="common">Western plant bug</name>
    <dbReference type="NCBI Taxonomy" id="30085"/>
    <lineage>
        <taxon>Eukaryota</taxon>
        <taxon>Metazoa</taxon>
        <taxon>Ecdysozoa</taxon>
        <taxon>Arthropoda</taxon>
        <taxon>Hexapoda</taxon>
        <taxon>Insecta</taxon>
        <taxon>Pterygota</taxon>
        <taxon>Neoptera</taxon>
        <taxon>Paraneoptera</taxon>
        <taxon>Hemiptera</taxon>
        <taxon>Heteroptera</taxon>
        <taxon>Panheteroptera</taxon>
        <taxon>Cimicomorpha</taxon>
        <taxon>Miridae</taxon>
        <taxon>Mirini</taxon>
        <taxon>Lygus</taxon>
    </lineage>
</organism>
<gene>
    <name evidence="1" type="primary">Klp6</name>
    <name evidence="1" type="ORF">CM83_191</name>
</gene>
<feature type="non-terminal residue" evidence="1">
    <location>
        <position position="1"/>
    </location>
</feature>
<reference evidence="1" key="1">
    <citation type="journal article" date="2014" name="PLoS ONE">
        <title>Transcriptome-Based Identification of ABC Transporters in the Western Tarnished Plant Bug Lygus hesperus.</title>
        <authorList>
            <person name="Hull J.J."/>
            <person name="Chaney K."/>
            <person name="Geib S.M."/>
            <person name="Fabrick J.A."/>
            <person name="Brent C.S."/>
            <person name="Walsh D."/>
            <person name="Lavine L.C."/>
        </authorList>
    </citation>
    <scope>NUCLEOTIDE SEQUENCE</scope>
</reference>
<evidence type="ECO:0000313" key="1">
    <source>
        <dbReference type="EMBL" id="JAG37608.1"/>
    </source>
</evidence>
<dbReference type="AlphaFoldDB" id="A0A0A9Z2R4"/>
<protein>
    <submittedName>
        <fullName evidence="1">Kinesin-like protein KLP6</fullName>
    </submittedName>
</protein>